<keyword evidence="2" id="KW-1185">Reference proteome</keyword>
<comment type="caution">
    <text evidence="1">The sequence shown here is derived from an EMBL/GenBank/DDBJ whole genome shotgun (WGS) entry which is preliminary data.</text>
</comment>
<organism evidence="1 2">
    <name type="scientific">Nocardioides kongjuensis</name>
    <dbReference type="NCBI Taxonomy" id="349522"/>
    <lineage>
        <taxon>Bacteria</taxon>
        <taxon>Bacillati</taxon>
        <taxon>Actinomycetota</taxon>
        <taxon>Actinomycetes</taxon>
        <taxon>Propionibacteriales</taxon>
        <taxon>Nocardioidaceae</taxon>
        <taxon>Nocardioides</taxon>
    </lineage>
</organism>
<sequence>MSTETTPTQRSDISPILYRKLVLRVLLLVGEASSTA</sequence>
<name>A0A852RT60_9ACTN</name>
<dbReference type="AlphaFoldDB" id="A0A852RT60"/>
<gene>
    <name evidence="1" type="ORF">BJ958_002640</name>
</gene>
<evidence type="ECO:0000313" key="2">
    <source>
        <dbReference type="Proteomes" id="UP000582231"/>
    </source>
</evidence>
<protein>
    <submittedName>
        <fullName evidence="1">Uncharacterized protein</fullName>
    </submittedName>
</protein>
<reference evidence="1 2" key="1">
    <citation type="submission" date="2020-07" db="EMBL/GenBank/DDBJ databases">
        <title>Sequencing the genomes of 1000 actinobacteria strains.</title>
        <authorList>
            <person name="Klenk H.-P."/>
        </authorList>
    </citation>
    <scope>NUCLEOTIDE SEQUENCE [LARGE SCALE GENOMIC DNA]</scope>
    <source>
        <strain evidence="1 2">DSM 19082</strain>
    </source>
</reference>
<dbReference type="EMBL" id="JACCBF010000001">
    <property type="protein sequence ID" value="NYD31094.1"/>
    <property type="molecule type" value="Genomic_DNA"/>
</dbReference>
<evidence type="ECO:0000313" key="1">
    <source>
        <dbReference type="EMBL" id="NYD31094.1"/>
    </source>
</evidence>
<accession>A0A852RT60</accession>
<dbReference type="Proteomes" id="UP000582231">
    <property type="component" value="Unassembled WGS sequence"/>
</dbReference>
<proteinExistence type="predicted"/>